<accession>A0AA40E7T5</accession>
<name>A0AA40E7T5_9PEZI</name>
<dbReference type="AlphaFoldDB" id="A0AA40E7T5"/>
<proteinExistence type="predicted"/>
<protein>
    <recommendedName>
        <fullName evidence="3">Ankyrin repeat protein</fullName>
    </recommendedName>
</protein>
<keyword evidence="2" id="KW-1185">Reference proteome</keyword>
<evidence type="ECO:0000313" key="2">
    <source>
        <dbReference type="Proteomes" id="UP001172102"/>
    </source>
</evidence>
<dbReference type="Pfam" id="PF12796">
    <property type="entry name" value="Ank_2"/>
    <property type="match status" value="1"/>
</dbReference>
<dbReference type="Gene3D" id="1.25.40.20">
    <property type="entry name" value="Ankyrin repeat-containing domain"/>
    <property type="match status" value="1"/>
</dbReference>
<evidence type="ECO:0008006" key="3">
    <source>
        <dbReference type="Google" id="ProtNLM"/>
    </source>
</evidence>
<comment type="caution">
    <text evidence="1">The sequence shown here is derived from an EMBL/GenBank/DDBJ whole genome shotgun (WGS) entry which is preliminary data.</text>
</comment>
<organism evidence="1 2">
    <name type="scientific">Lasiosphaeris hirsuta</name>
    <dbReference type="NCBI Taxonomy" id="260670"/>
    <lineage>
        <taxon>Eukaryota</taxon>
        <taxon>Fungi</taxon>
        <taxon>Dikarya</taxon>
        <taxon>Ascomycota</taxon>
        <taxon>Pezizomycotina</taxon>
        <taxon>Sordariomycetes</taxon>
        <taxon>Sordariomycetidae</taxon>
        <taxon>Sordariales</taxon>
        <taxon>Lasiosphaeriaceae</taxon>
        <taxon>Lasiosphaeris</taxon>
    </lineage>
</organism>
<dbReference type="InterPro" id="IPR036770">
    <property type="entry name" value="Ankyrin_rpt-contain_sf"/>
</dbReference>
<gene>
    <name evidence="1" type="ORF">B0H67DRAFT_483069</name>
</gene>
<dbReference type="InterPro" id="IPR002110">
    <property type="entry name" value="Ankyrin_rpt"/>
</dbReference>
<feature type="non-terminal residue" evidence="1">
    <location>
        <position position="1"/>
    </location>
</feature>
<evidence type="ECO:0000313" key="1">
    <source>
        <dbReference type="EMBL" id="KAK0725613.1"/>
    </source>
</evidence>
<dbReference type="Proteomes" id="UP001172102">
    <property type="component" value="Unassembled WGS sequence"/>
</dbReference>
<dbReference type="SUPFAM" id="SSF48403">
    <property type="entry name" value="Ankyrin repeat"/>
    <property type="match status" value="1"/>
</dbReference>
<dbReference type="EMBL" id="JAUKUA010000002">
    <property type="protein sequence ID" value="KAK0725613.1"/>
    <property type="molecule type" value="Genomic_DNA"/>
</dbReference>
<reference evidence="1" key="1">
    <citation type="submission" date="2023-06" db="EMBL/GenBank/DDBJ databases">
        <title>Genome-scale phylogeny and comparative genomics of the fungal order Sordariales.</title>
        <authorList>
            <consortium name="Lawrence Berkeley National Laboratory"/>
            <person name="Hensen N."/>
            <person name="Bonometti L."/>
            <person name="Westerberg I."/>
            <person name="Brannstrom I.O."/>
            <person name="Guillou S."/>
            <person name="Cros-Aarteil S."/>
            <person name="Calhoun S."/>
            <person name="Haridas S."/>
            <person name="Kuo A."/>
            <person name="Mondo S."/>
            <person name="Pangilinan J."/>
            <person name="Riley R."/>
            <person name="Labutti K."/>
            <person name="Andreopoulos B."/>
            <person name="Lipzen A."/>
            <person name="Chen C."/>
            <person name="Yanf M."/>
            <person name="Daum C."/>
            <person name="Ng V."/>
            <person name="Clum A."/>
            <person name="Steindorff A."/>
            <person name="Ohm R."/>
            <person name="Martin F."/>
            <person name="Silar P."/>
            <person name="Natvig D."/>
            <person name="Lalanne C."/>
            <person name="Gautier V."/>
            <person name="Ament-Velasquez S.L."/>
            <person name="Kruys A."/>
            <person name="Hutchinson M.I."/>
            <person name="Powell A.J."/>
            <person name="Barry K."/>
            <person name="Miller A.N."/>
            <person name="Grigoriev I.V."/>
            <person name="Debuchy R."/>
            <person name="Gladieux P."/>
            <person name="Thoren M.H."/>
            <person name="Johannesson H."/>
        </authorList>
    </citation>
    <scope>NUCLEOTIDE SEQUENCE</scope>
    <source>
        <strain evidence="1">SMH4607-1</strain>
    </source>
</reference>
<sequence length="144" mass="16053">GDRAMVQTLLMAGADANASDQTFGSALYAAAYTRHTGITRRLFEHGASLHRRGYFGTPFSRLPHAKGMEPTWGHCLLYASEDGHEHVVQLLLTRNVIDVQRRKCYRTDRPRTLRHGTTTAVSRGCYWGGPTCNLTSEVIRVIPP</sequence>